<name>A0A976N313_9VIRU</name>
<protein>
    <submittedName>
        <fullName evidence="2">Replication initiator protein</fullName>
    </submittedName>
</protein>
<accession>A0A976N313</accession>
<feature type="domain" description="Replication-associated protein ORF2/G2P" evidence="1">
    <location>
        <begin position="60"/>
        <end position="167"/>
    </location>
</feature>
<proteinExistence type="predicted"/>
<dbReference type="Pfam" id="PF23343">
    <property type="entry name" value="REP_ORF2-G2P"/>
    <property type="match status" value="1"/>
</dbReference>
<reference evidence="2" key="1">
    <citation type="submission" date="2022-02" db="EMBL/GenBank/DDBJ databases">
        <title>Towards deciphering the DNA virus diversity associated with rodent species in the families Cricetidae and Heteromyidae.</title>
        <authorList>
            <person name="Lund M."/>
            <person name="Larsen B.B."/>
            <person name="Gryseels S."/>
            <person name="Kraberger S."/>
            <person name="Rowsey D.M."/>
            <person name="Steger L."/>
            <person name="Yule K.M."/>
            <person name="Upham N.S."/>
            <person name="Worobey M."/>
            <person name="Van Doorslaer K."/>
            <person name="Varsani A."/>
        </authorList>
    </citation>
    <scope>NUCLEOTIDE SEQUENCE</scope>
    <source>
        <strain evidence="2">NeonRodF1_80</strain>
    </source>
</reference>
<dbReference type="InterPro" id="IPR056906">
    <property type="entry name" value="ORF2/G2P_dom"/>
</dbReference>
<dbReference type="EMBL" id="OM869692">
    <property type="protein sequence ID" value="UPW41905.1"/>
    <property type="molecule type" value="Genomic_DNA"/>
</dbReference>
<evidence type="ECO:0000313" key="2">
    <source>
        <dbReference type="EMBL" id="UPW41905.1"/>
    </source>
</evidence>
<sequence length="283" mass="33366">MSSCIAPFYIKNPNYGTYKDKFGYQYIPVPCGRCEFCLSRKRQQWFFRITQEVASASSAFFITLTYDDAHLPLDGRVCKRDCQLFLKRFREQIRPYRIRYFLVSEYGESFGRPHYHLILFNYPKGRDNLIKELQFAWTLCDPLQFERYGVVGTVQAASINYVCKYCLSTIASDDPTKKTFMLCSKGIGKNFLSPAMVDYLRARVDGLGYVDGRKVPLPRYYADKVFNSQQKMIINRKKTEFHEQDLDECIKDFEQGNRFGGFRIRQQQREEQQRKIRKSLKNG</sequence>
<organism evidence="2">
    <name type="scientific">Dipodfec virus RodF1_80</name>
    <dbReference type="NCBI Taxonomy" id="2929312"/>
    <lineage>
        <taxon>Viruses</taxon>
        <taxon>Monodnaviria</taxon>
        <taxon>Sangervirae</taxon>
        <taxon>Phixviricota</taxon>
        <taxon>Malgrandaviricetes</taxon>
        <taxon>Petitvirales</taxon>
        <taxon>Microviridae</taxon>
    </lineage>
</organism>
<evidence type="ECO:0000259" key="1">
    <source>
        <dbReference type="Pfam" id="PF23343"/>
    </source>
</evidence>